<dbReference type="InterPro" id="IPR013750">
    <property type="entry name" value="GHMP_kinase_C_dom"/>
</dbReference>
<evidence type="ECO:0000256" key="2">
    <source>
        <dbReference type="ARBA" id="ARBA00022516"/>
    </source>
</evidence>
<dbReference type="InterPro" id="IPR014721">
    <property type="entry name" value="Ribsml_uS5_D2-typ_fold_subgr"/>
</dbReference>
<proteinExistence type="predicted"/>
<dbReference type="Gene3D" id="3.30.230.10">
    <property type="match status" value="1"/>
</dbReference>
<dbReference type="Pfam" id="PF00288">
    <property type="entry name" value="GHMP_kinases_N"/>
    <property type="match status" value="1"/>
</dbReference>
<evidence type="ECO:0000256" key="5">
    <source>
        <dbReference type="ARBA" id="ARBA00022777"/>
    </source>
</evidence>
<keyword evidence="4" id="KW-0547">Nucleotide-binding</keyword>
<evidence type="ECO:0000256" key="8">
    <source>
        <dbReference type="ARBA" id="ARBA00023098"/>
    </source>
</evidence>
<dbReference type="Gene3D" id="3.30.70.890">
    <property type="entry name" value="GHMP kinase, C-terminal domain"/>
    <property type="match status" value="1"/>
</dbReference>
<keyword evidence="14" id="KW-1185">Reference proteome</keyword>
<keyword evidence="3" id="KW-0808">Transferase</keyword>
<evidence type="ECO:0000256" key="7">
    <source>
        <dbReference type="ARBA" id="ARBA00022842"/>
    </source>
</evidence>
<dbReference type="GO" id="GO:0016301">
    <property type="term" value="F:kinase activity"/>
    <property type="evidence" value="ECO:0007669"/>
    <property type="project" value="UniProtKB-KW"/>
</dbReference>
<evidence type="ECO:0000256" key="3">
    <source>
        <dbReference type="ARBA" id="ARBA00022679"/>
    </source>
</evidence>
<dbReference type="PRINTS" id="PR00959">
    <property type="entry name" value="MEVGALKINASE"/>
</dbReference>
<feature type="domain" description="GHMP kinase C-terminal" evidence="12">
    <location>
        <begin position="271"/>
        <end position="349"/>
    </location>
</feature>
<organism evidence="13 14">
    <name type="scientific">Paraoerskovia sediminicola</name>
    <dbReference type="NCBI Taxonomy" id="1138587"/>
    <lineage>
        <taxon>Bacteria</taxon>
        <taxon>Bacillati</taxon>
        <taxon>Actinomycetota</taxon>
        <taxon>Actinomycetes</taxon>
        <taxon>Micrococcales</taxon>
        <taxon>Cellulomonadaceae</taxon>
        <taxon>Paraoerskovia</taxon>
    </lineage>
</organism>
<evidence type="ECO:0000313" key="13">
    <source>
        <dbReference type="EMBL" id="BDZ43565.1"/>
    </source>
</evidence>
<keyword evidence="2" id="KW-0444">Lipid biosynthesis</keyword>
<keyword evidence="6" id="KW-0067">ATP-binding</keyword>
<sequence length="371" mass="36722">MITDSSRAGSGTRGQGAGDGEGENGRAGTSSATSSAALPVVTGAAPSGPAADGEQATGSAHAKVILLGEHAVVHGRPAIALALPHLRVTVVATRTTGAATLRTEEYAGPLDRAPDVLGPLVTAARATSEHLGCSPAGVDLAVRTGIPVGRGLGASAAAAHAIVDALVKLHGSELDEEGRFDLVQVAERVAHGRPSGLDARATRASGALLFRAGRSTPLPVALGTSLVVADTGVRGTTREAVADVAAFVERSPHRGSVLLDRLESLTLAGAEDLAQDRREALGGRMTAAHDMLSELGAGHPALDRLVEAAVGAGALGAKLTGGGQGGCVLALAPTPEDADRIVDALESAGAVGSWVLPPAASGAAPDRGRAS</sequence>
<dbReference type="PANTHER" id="PTHR43290:SF2">
    <property type="entry name" value="MEVALONATE KINASE"/>
    <property type="match status" value="1"/>
</dbReference>
<dbReference type="RefSeq" id="WP_286217769.1">
    <property type="nucleotide sequence ID" value="NZ_AP027729.1"/>
</dbReference>
<keyword evidence="5 13" id="KW-0418">Kinase</keyword>
<keyword evidence="1" id="KW-0963">Cytoplasm</keyword>
<feature type="compositionally biased region" description="Low complexity" evidence="10">
    <location>
        <begin position="26"/>
        <end position="37"/>
    </location>
</feature>
<evidence type="ECO:0000259" key="12">
    <source>
        <dbReference type="Pfam" id="PF08544"/>
    </source>
</evidence>
<dbReference type="PANTHER" id="PTHR43290">
    <property type="entry name" value="MEVALONATE KINASE"/>
    <property type="match status" value="1"/>
</dbReference>
<comment type="pathway">
    <text evidence="9">Isoprenoid biosynthesis; isopentenyl diphosphate biosynthesis via mevalonate pathway; isopentenyl diphosphate from (R)-mevalonate: step 1/3.</text>
</comment>
<dbReference type="Pfam" id="PF08544">
    <property type="entry name" value="GHMP_kinases_C"/>
    <property type="match status" value="1"/>
</dbReference>
<name>A0ABN6XFK3_9CELL</name>
<evidence type="ECO:0000256" key="9">
    <source>
        <dbReference type="ARBA" id="ARBA00029438"/>
    </source>
</evidence>
<evidence type="ECO:0000259" key="11">
    <source>
        <dbReference type="Pfam" id="PF00288"/>
    </source>
</evidence>
<dbReference type="InterPro" id="IPR006205">
    <property type="entry name" value="Mev_gal_kin"/>
</dbReference>
<protein>
    <submittedName>
        <fullName evidence="13">Mevalonate kinase</fullName>
    </submittedName>
</protein>
<dbReference type="SUPFAM" id="SSF54211">
    <property type="entry name" value="Ribosomal protein S5 domain 2-like"/>
    <property type="match status" value="1"/>
</dbReference>
<reference evidence="14" key="1">
    <citation type="journal article" date="2019" name="Int. J. Syst. Evol. Microbiol.">
        <title>The Global Catalogue of Microorganisms (GCM) 10K type strain sequencing project: providing services to taxonomists for standard genome sequencing and annotation.</title>
        <authorList>
            <consortium name="The Broad Institute Genomics Platform"/>
            <consortium name="The Broad Institute Genome Sequencing Center for Infectious Disease"/>
            <person name="Wu L."/>
            <person name="Ma J."/>
        </authorList>
    </citation>
    <scope>NUCLEOTIDE SEQUENCE [LARGE SCALE GENOMIC DNA]</scope>
    <source>
        <strain evidence="14">NBRC 108565</strain>
    </source>
</reference>
<dbReference type="NCBIfam" id="TIGR00549">
    <property type="entry name" value="mevalon_kin"/>
    <property type="match status" value="1"/>
</dbReference>
<dbReference type="InterPro" id="IPR006204">
    <property type="entry name" value="GHMP_kinase_N_dom"/>
</dbReference>
<evidence type="ECO:0000256" key="10">
    <source>
        <dbReference type="SAM" id="MobiDB-lite"/>
    </source>
</evidence>
<evidence type="ECO:0000256" key="1">
    <source>
        <dbReference type="ARBA" id="ARBA00022490"/>
    </source>
</evidence>
<accession>A0ABN6XFK3</accession>
<feature type="domain" description="GHMP kinase N-terminal" evidence="11">
    <location>
        <begin position="121"/>
        <end position="199"/>
    </location>
</feature>
<keyword evidence="7" id="KW-0460">Magnesium</keyword>
<evidence type="ECO:0000256" key="6">
    <source>
        <dbReference type="ARBA" id="ARBA00022840"/>
    </source>
</evidence>
<keyword evidence="8" id="KW-0443">Lipid metabolism</keyword>
<gene>
    <name evidence="13" type="primary">mvaK1</name>
    <name evidence="13" type="ORF">GCM10025865_28640</name>
</gene>
<evidence type="ECO:0000313" key="14">
    <source>
        <dbReference type="Proteomes" id="UP001321475"/>
    </source>
</evidence>
<feature type="region of interest" description="Disordered" evidence="10">
    <location>
        <begin position="1"/>
        <end position="56"/>
    </location>
</feature>
<dbReference type="InterPro" id="IPR020568">
    <property type="entry name" value="Ribosomal_Su5_D2-typ_SF"/>
</dbReference>
<dbReference type="SUPFAM" id="SSF55060">
    <property type="entry name" value="GHMP Kinase, C-terminal domain"/>
    <property type="match status" value="1"/>
</dbReference>
<evidence type="ECO:0000256" key="4">
    <source>
        <dbReference type="ARBA" id="ARBA00022741"/>
    </source>
</evidence>
<dbReference type="Proteomes" id="UP001321475">
    <property type="component" value="Chromosome"/>
</dbReference>
<dbReference type="InterPro" id="IPR036554">
    <property type="entry name" value="GHMP_kinase_C_sf"/>
</dbReference>
<dbReference type="EMBL" id="AP027729">
    <property type="protein sequence ID" value="BDZ43565.1"/>
    <property type="molecule type" value="Genomic_DNA"/>
</dbReference>